<dbReference type="InterPro" id="IPR004358">
    <property type="entry name" value="Sig_transdc_His_kin-like_C"/>
</dbReference>
<dbReference type="PRINTS" id="PR00344">
    <property type="entry name" value="BCTRLSENSOR"/>
</dbReference>
<protein>
    <recommendedName>
        <fullName evidence="3">histidine kinase</fullName>
        <ecNumber evidence="3">2.7.13.3</ecNumber>
    </recommendedName>
</protein>
<sequence>MSAHTTSAGLSAYGSVSRRAVISDEMMEHALPQTTVVPFARSPRIGDPVGAPQLKDQILAMVAHELRGPLTPLGLAAQLIRRVSADRPEVLRSLAMIDRQISLIARLADDLMDATRVDRGALRISKDRVDIATVLAAPLTAAALETGRRNQAFTVEIADRTVCIDGDPVRLAQAVHNLLHNAVKYTPENGCITMLVFAEGKNLVVSVRDNGLGITGELLPHIFDLFAQSSRTIAASAGGLGVGLAVVKAVAESHGGTVSATSAGPGTGSEFTLRLPIVIERRIGGL</sequence>
<dbReference type="Proteomes" id="UP000544134">
    <property type="component" value="Unassembled WGS sequence"/>
</dbReference>
<evidence type="ECO:0000256" key="5">
    <source>
        <dbReference type="ARBA" id="ARBA00022679"/>
    </source>
</evidence>
<gene>
    <name evidence="8" type="ORF">HHL24_00200</name>
</gene>
<dbReference type="Gene3D" id="1.10.287.130">
    <property type="match status" value="1"/>
</dbReference>
<dbReference type="PANTHER" id="PTHR43547:SF2">
    <property type="entry name" value="HYBRID SIGNAL TRANSDUCTION HISTIDINE KINASE C"/>
    <property type="match status" value="1"/>
</dbReference>
<evidence type="ECO:0000259" key="7">
    <source>
        <dbReference type="PROSITE" id="PS50109"/>
    </source>
</evidence>
<proteinExistence type="predicted"/>
<dbReference type="Pfam" id="PF02518">
    <property type="entry name" value="HATPase_c"/>
    <property type="match status" value="1"/>
</dbReference>
<dbReference type="InterPro" id="IPR005467">
    <property type="entry name" value="His_kinase_dom"/>
</dbReference>
<comment type="subcellular location">
    <subcellularLocation>
        <location evidence="2">Cell inner membrane</location>
        <topology evidence="2">Multi-pass membrane protein</topology>
    </subcellularLocation>
</comment>
<evidence type="ECO:0000256" key="3">
    <source>
        <dbReference type="ARBA" id="ARBA00012438"/>
    </source>
</evidence>
<reference evidence="8 9" key="1">
    <citation type="submission" date="2020-04" db="EMBL/GenBank/DDBJ databases">
        <title>Paraburkholderia sp. RP-4-7 isolated from soil.</title>
        <authorList>
            <person name="Dahal R.H."/>
        </authorList>
    </citation>
    <scope>NUCLEOTIDE SEQUENCE [LARGE SCALE GENOMIC DNA]</scope>
    <source>
        <strain evidence="8 9">RP-4-7</strain>
    </source>
</reference>
<dbReference type="SUPFAM" id="SSF47384">
    <property type="entry name" value="Homodimeric domain of signal transducing histidine kinase"/>
    <property type="match status" value="1"/>
</dbReference>
<evidence type="ECO:0000256" key="1">
    <source>
        <dbReference type="ARBA" id="ARBA00000085"/>
    </source>
</evidence>
<keyword evidence="6 8" id="KW-0418">Kinase</keyword>
<organism evidence="8 9">
    <name type="scientific">Paraburkholderia polaris</name>
    <dbReference type="NCBI Taxonomy" id="2728848"/>
    <lineage>
        <taxon>Bacteria</taxon>
        <taxon>Pseudomonadati</taxon>
        <taxon>Pseudomonadota</taxon>
        <taxon>Betaproteobacteria</taxon>
        <taxon>Burkholderiales</taxon>
        <taxon>Burkholderiaceae</taxon>
        <taxon>Paraburkholderia</taxon>
    </lineage>
</organism>
<evidence type="ECO:0000256" key="2">
    <source>
        <dbReference type="ARBA" id="ARBA00004429"/>
    </source>
</evidence>
<dbReference type="CDD" id="cd00082">
    <property type="entry name" value="HisKA"/>
    <property type="match status" value="1"/>
</dbReference>
<dbReference type="SMART" id="SM00388">
    <property type="entry name" value="HisKA"/>
    <property type="match status" value="1"/>
</dbReference>
<name>A0A848I8T4_9BURK</name>
<dbReference type="EC" id="2.7.13.3" evidence="3"/>
<keyword evidence="4" id="KW-0597">Phosphoprotein</keyword>
<dbReference type="GO" id="GO:0000155">
    <property type="term" value="F:phosphorelay sensor kinase activity"/>
    <property type="evidence" value="ECO:0007669"/>
    <property type="project" value="InterPro"/>
</dbReference>
<comment type="caution">
    <text evidence="8">The sequence shown here is derived from an EMBL/GenBank/DDBJ whole genome shotgun (WGS) entry which is preliminary data.</text>
</comment>
<dbReference type="PROSITE" id="PS50109">
    <property type="entry name" value="HIS_KIN"/>
    <property type="match status" value="1"/>
</dbReference>
<evidence type="ECO:0000313" key="9">
    <source>
        <dbReference type="Proteomes" id="UP000544134"/>
    </source>
</evidence>
<dbReference type="InterPro" id="IPR036097">
    <property type="entry name" value="HisK_dim/P_sf"/>
</dbReference>
<dbReference type="InterPro" id="IPR036890">
    <property type="entry name" value="HATPase_C_sf"/>
</dbReference>
<keyword evidence="9" id="KW-1185">Reference proteome</keyword>
<feature type="domain" description="Histidine kinase" evidence="7">
    <location>
        <begin position="61"/>
        <end position="279"/>
    </location>
</feature>
<dbReference type="RefSeq" id="WP_169483376.1">
    <property type="nucleotide sequence ID" value="NZ_JABBGJ010000001.1"/>
</dbReference>
<comment type="catalytic activity">
    <reaction evidence="1">
        <text>ATP + protein L-histidine = ADP + protein N-phospho-L-histidine.</text>
        <dbReference type="EC" id="2.7.13.3"/>
    </reaction>
</comment>
<dbReference type="AlphaFoldDB" id="A0A848I8T4"/>
<dbReference type="SUPFAM" id="SSF55874">
    <property type="entry name" value="ATPase domain of HSP90 chaperone/DNA topoisomerase II/histidine kinase"/>
    <property type="match status" value="1"/>
</dbReference>
<dbReference type="Gene3D" id="3.30.565.10">
    <property type="entry name" value="Histidine kinase-like ATPase, C-terminal domain"/>
    <property type="match status" value="1"/>
</dbReference>
<dbReference type="Pfam" id="PF00512">
    <property type="entry name" value="HisKA"/>
    <property type="match status" value="1"/>
</dbReference>
<evidence type="ECO:0000313" key="8">
    <source>
        <dbReference type="EMBL" id="NML96388.1"/>
    </source>
</evidence>
<dbReference type="InterPro" id="IPR003661">
    <property type="entry name" value="HisK_dim/P_dom"/>
</dbReference>
<accession>A0A848I8T4</accession>
<evidence type="ECO:0000256" key="4">
    <source>
        <dbReference type="ARBA" id="ARBA00022553"/>
    </source>
</evidence>
<dbReference type="EMBL" id="JABBGJ010000001">
    <property type="protein sequence ID" value="NML96388.1"/>
    <property type="molecule type" value="Genomic_DNA"/>
</dbReference>
<dbReference type="FunFam" id="3.30.565.10:FF:000006">
    <property type="entry name" value="Sensor histidine kinase WalK"/>
    <property type="match status" value="1"/>
</dbReference>
<dbReference type="CDD" id="cd00075">
    <property type="entry name" value="HATPase"/>
    <property type="match status" value="1"/>
</dbReference>
<dbReference type="InterPro" id="IPR003594">
    <property type="entry name" value="HATPase_dom"/>
</dbReference>
<evidence type="ECO:0000256" key="6">
    <source>
        <dbReference type="ARBA" id="ARBA00022777"/>
    </source>
</evidence>
<dbReference type="PANTHER" id="PTHR43547">
    <property type="entry name" value="TWO-COMPONENT HISTIDINE KINASE"/>
    <property type="match status" value="1"/>
</dbReference>
<dbReference type="SMART" id="SM00387">
    <property type="entry name" value="HATPase_c"/>
    <property type="match status" value="1"/>
</dbReference>
<keyword evidence="5" id="KW-0808">Transferase</keyword>
<dbReference type="GO" id="GO:0005886">
    <property type="term" value="C:plasma membrane"/>
    <property type="evidence" value="ECO:0007669"/>
    <property type="project" value="UniProtKB-SubCell"/>
</dbReference>